<dbReference type="EMBL" id="JALJRB010000002">
    <property type="protein sequence ID" value="MCJ8499546.1"/>
    <property type="molecule type" value="Genomic_DNA"/>
</dbReference>
<proteinExistence type="predicted"/>
<protein>
    <submittedName>
        <fullName evidence="3">AAA family ATPase</fullName>
    </submittedName>
</protein>
<dbReference type="SUPFAM" id="SSF52540">
    <property type="entry name" value="P-loop containing nucleoside triphosphate hydrolases"/>
    <property type="match status" value="1"/>
</dbReference>
<evidence type="ECO:0000313" key="4">
    <source>
        <dbReference type="Proteomes" id="UP001165427"/>
    </source>
</evidence>
<feature type="domain" description="AAA" evidence="1">
    <location>
        <begin position="3"/>
        <end position="118"/>
    </location>
</feature>
<comment type="caution">
    <text evidence="3">The sequence shown here is derived from an EMBL/GenBank/DDBJ whole genome shotgun (WGS) entry which is preliminary data.</text>
</comment>
<dbReference type="Pfam" id="PF13173">
    <property type="entry name" value="AAA_14"/>
    <property type="match status" value="1"/>
</dbReference>
<evidence type="ECO:0000259" key="2">
    <source>
        <dbReference type="Pfam" id="PF13635"/>
    </source>
</evidence>
<name>A0AA41UJQ5_9BACT</name>
<dbReference type="InterPro" id="IPR027417">
    <property type="entry name" value="P-loop_NTPase"/>
</dbReference>
<keyword evidence="4" id="KW-1185">Reference proteome</keyword>
<evidence type="ECO:0000313" key="3">
    <source>
        <dbReference type="EMBL" id="MCJ8499546.1"/>
    </source>
</evidence>
<gene>
    <name evidence="3" type="ORF">MRX98_03090</name>
</gene>
<dbReference type="InterPro" id="IPR041682">
    <property type="entry name" value="AAA_14"/>
</dbReference>
<dbReference type="AlphaFoldDB" id="A0AA41UJQ5"/>
<reference evidence="3" key="1">
    <citation type="submission" date="2022-04" db="EMBL/GenBank/DDBJ databases">
        <title>Desulfatitalea alkaliphila sp. nov., a novel anaerobic sulfate-reducing bacterium isolated from terrestrial mud volcano, Taman Peninsula, Russia.</title>
        <authorList>
            <person name="Khomyakova M.A."/>
            <person name="Merkel A.Y."/>
            <person name="Slobodkin A.I."/>
        </authorList>
    </citation>
    <scope>NUCLEOTIDE SEQUENCE</scope>
    <source>
        <strain evidence="3">M08but</strain>
    </source>
</reference>
<dbReference type="Proteomes" id="UP001165427">
    <property type="component" value="Unassembled WGS sequence"/>
</dbReference>
<evidence type="ECO:0000259" key="1">
    <source>
        <dbReference type="Pfam" id="PF13173"/>
    </source>
</evidence>
<sequence>MKRKSIFLFGPRGSGKTTLIRHTLPDAVVIDLLESQTFRYYLKNPSLLAEQTKAPLVVIDEVQKLPELLDEVHRLIELEGLTFLLTGSSARKLKRGGANLLAGRAWWASLFPLTSTEIPQFDLLNYLNRGGLPAVYPSKDYGEELRAYVGLYLREEIQNEALTRNVVAFNDFLELMALSNGEEINFQSIAGDCGVSPNTIKNYIEILEDTLIAFQLKGFTRTKRRKAIARSKLYYFDIGVTNTLARRGDILEGSELFGKAFEHFIVLETRACISYARKDVSMRYWRSTSKFEVDLILNDQWAIEIKSARQISDKHLKGLRALKEEGVIRNFAVVSCDPQERKTRDGIFIFPWKVYLEKLWQGVFI</sequence>
<dbReference type="PANTHER" id="PTHR43566">
    <property type="entry name" value="CONSERVED PROTEIN"/>
    <property type="match status" value="1"/>
</dbReference>
<dbReference type="RefSeq" id="WP_246903060.1">
    <property type="nucleotide sequence ID" value="NZ_JALJRB010000002.1"/>
</dbReference>
<dbReference type="Pfam" id="PF13635">
    <property type="entry name" value="DUF4143"/>
    <property type="match status" value="1"/>
</dbReference>
<feature type="domain" description="DUF4143" evidence="2">
    <location>
        <begin position="156"/>
        <end position="307"/>
    </location>
</feature>
<dbReference type="PANTHER" id="PTHR43566:SF2">
    <property type="entry name" value="DUF4143 DOMAIN-CONTAINING PROTEIN"/>
    <property type="match status" value="1"/>
</dbReference>
<dbReference type="InterPro" id="IPR025420">
    <property type="entry name" value="DUF4143"/>
</dbReference>
<organism evidence="3 4">
    <name type="scientific">Desulfatitalea alkaliphila</name>
    <dbReference type="NCBI Taxonomy" id="2929485"/>
    <lineage>
        <taxon>Bacteria</taxon>
        <taxon>Pseudomonadati</taxon>
        <taxon>Thermodesulfobacteriota</taxon>
        <taxon>Desulfobacteria</taxon>
        <taxon>Desulfobacterales</taxon>
        <taxon>Desulfosarcinaceae</taxon>
        <taxon>Desulfatitalea</taxon>
    </lineage>
</organism>
<accession>A0AA41UJQ5</accession>